<dbReference type="PANTHER" id="PTHR48090">
    <property type="entry name" value="UNDECAPRENYL-PHOSPHATE 4-DEOXY-4-FORMAMIDO-L-ARABINOSE TRANSFERASE-RELATED"/>
    <property type="match status" value="1"/>
</dbReference>
<sequence length="248" mass="27998">MSFKISAVIPGYNEEKSLPETLTRLNKVVDEVIYVDNGSTDSSIKVAKRYGATVISEPRKQNGIGYGYALITGMLNSSGRYIVTVDADGEHEIEKILQIVAYAERKSIDFINCSRTTRDTSIINSLIRKFGVHMLNLEALLLFGIPTKDILSGMWCIKRNSLSRLSLNEGGWNLSPEIKLSAFVNQNVSYVEFPIQGTLRKEGNSQQVLWKTGLDHGFFMLRYRVATLEYQVRVLAQSFTKRLTYLIK</sequence>
<dbReference type="AlphaFoldDB" id="A0A2M7TKC8"/>
<dbReference type="InterPro" id="IPR001173">
    <property type="entry name" value="Glyco_trans_2-like"/>
</dbReference>
<dbReference type="InterPro" id="IPR050256">
    <property type="entry name" value="Glycosyltransferase_2"/>
</dbReference>
<dbReference type="Pfam" id="PF00535">
    <property type="entry name" value="Glycos_transf_2"/>
    <property type="match status" value="1"/>
</dbReference>
<dbReference type="CDD" id="cd04179">
    <property type="entry name" value="DPM_DPG-synthase_like"/>
    <property type="match status" value="1"/>
</dbReference>
<feature type="domain" description="Glycosyltransferase 2-like" evidence="1">
    <location>
        <begin position="6"/>
        <end position="161"/>
    </location>
</feature>
<dbReference type="InterPro" id="IPR029044">
    <property type="entry name" value="Nucleotide-diphossugar_trans"/>
</dbReference>
<comment type="caution">
    <text evidence="2">The sequence shown here is derived from an EMBL/GenBank/DDBJ whole genome shotgun (WGS) entry which is preliminary data.</text>
</comment>
<dbReference type="SUPFAM" id="SSF53448">
    <property type="entry name" value="Nucleotide-diphospho-sugar transferases"/>
    <property type="match status" value="1"/>
</dbReference>
<dbReference type="Gene3D" id="3.90.550.10">
    <property type="entry name" value="Spore Coat Polysaccharide Biosynthesis Protein SpsA, Chain A"/>
    <property type="match status" value="1"/>
</dbReference>
<evidence type="ECO:0000313" key="3">
    <source>
        <dbReference type="Proteomes" id="UP000228920"/>
    </source>
</evidence>
<dbReference type="PANTHER" id="PTHR48090:SF7">
    <property type="entry name" value="RFBJ PROTEIN"/>
    <property type="match status" value="1"/>
</dbReference>
<organism evidence="2 3">
    <name type="scientific">candidate division WWE3 bacterium CG_4_10_14_0_2_um_filter_41_14</name>
    <dbReference type="NCBI Taxonomy" id="1975072"/>
    <lineage>
        <taxon>Bacteria</taxon>
        <taxon>Katanobacteria</taxon>
    </lineage>
</organism>
<name>A0A2M7TKC8_UNCKA</name>
<reference evidence="3" key="1">
    <citation type="submission" date="2017-09" db="EMBL/GenBank/DDBJ databases">
        <title>Depth-based differentiation of microbial function through sediment-hosted aquifers and enrichment of novel symbionts in the deep terrestrial subsurface.</title>
        <authorList>
            <person name="Probst A.J."/>
            <person name="Ladd B."/>
            <person name="Jarett J.K."/>
            <person name="Geller-Mcgrath D.E."/>
            <person name="Sieber C.M.K."/>
            <person name="Emerson J.B."/>
            <person name="Anantharaman K."/>
            <person name="Thomas B.C."/>
            <person name="Malmstrom R."/>
            <person name="Stieglmeier M."/>
            <person name="Klingl A."/>
            <person name="Woyke T."/>
            <person name="Ryan C.M."/>
            <person name="Banfield J.F."/>
        </authorList>
    </citation>
    <scope>NUCLEOTIDE SEQUENCE [LARGE SCALE GENOMIC DNA]</scope>
</reference>
<accession>A0A2M7TKC8</accession>
<evidence type="ECO:0000313" key="2">
    <source>
        <dbReference type="EMBL" id="PIZ47227.1"/>
    </source>
</evidence>
<evidence type="ECO:0000259" key="1">
    <source>
        <dbReference type="Pfam" id="PF00535"/>
    </source>
</evidence>
<dbReference type="Proteomes" id="UP000228920">
    <property type="component" value="Unassembled WGS sequence"/>
</dbReference>
<gene>
    <name evidence="2" type="ORF">COY32_02025</name>
</gene>
<dbReference type="EMBL" id="PFNL01000058">
    <property type="protein sequence ID" value="PIZ47227.1"/>
    <property type="molecule type" value="Genomic_DNA"/>
</dbReference>
<protein>
    <recommendedName>
        <fullName evidence="1">Glycosyltransferase 2-like domain-containing protein</fullName>
    </recommendedName>
</protein>
<proteinExistence type="predicted"/>